<sequence>MKLLYVGDPMCSWCYGFGKEMTALSERHPELPVEILVGGLRAGATDVLDDSGKQFRLAHWARVEESSGLPFNRKALMARENFVYDTEPICRAVVTARRVAPGADQLAVFRALQRAFYVDGLDTTDGAVLARAAVAELHGQGVAMEVAAFLAAWSHPATIADTLAEFAKVRAMGIRSFPALLLEAGGRRIGISAGYANVDQLERQLGEALRTLAEAA</sequence>
<dbReference type="EMBL" id="JALJZU010000004">
    <property type="protein sequence ID" value="MCP2008808.1"/>
    <property type="molecule type" value="Genomic_DNA"/>
</dbReference>
<reference evidence="2" key="2">
    <citation type="submission" date="2022-03" db="EMBL/GenBank/DDBJ databases">
        <title>Genome Encyclopedia of Bacteria and Archaea VI: Functional Genomics of Type Strains.</title>
        <authorList>
            <person name="Whitman W."/>
        </authorList>
    </citation>
    <scope>NUCLEOTIDE SEQUENCE</scope>
    <source>
        <strain evidence="2">HSC-15S17</strain>
    </source>
</reference>
<dbReference type="EMBL" id="JAHTGR010000003">
    <property type="protein sequence ID" value="MBV6320484.1"/>
    <property type="molecule type" value="Genomic_DNA"/>
</dbReference>
<protein>
    <submittedName>
        <fullName evidence="1">DsbA family protein</fullName>
    </submittedName>
</protein>
<evidence type="ECO:0000313" key="2">
    <source>
        <dbReference type="EMBL" id="MCP2008808.1"/>
    </source>
</evidence>
<gene>
    <name evidence="1" type="ORF">KVP70_06010</name>
    <name evidence="2" type="ORF">L1274_002516</name>
</gene>
<organism evidence="1 3">
    <name type="scientific">Duganella violaceipulchra</name>
    <dbReference type="NCBI Taxonomy" id="2849652"/>
    <lineage>
        <taxon>Bacteria</taxon>
        <taxon>Pseudomonadati</taxon>
        <taxon>Pseudomonadota</taxon>
        <taxon>Betaproteobacteria</taxon>
        <taxon>Burkholderiales</taxon>
        <taxon>Oxalobacteraceae</taxon>
        <taxon>Telluria group</taxon>
        <taxon>Duganella</taxon>
    </lineage>
</organism>
<dbReference type="PANTHER" id="PTHR13887:SF54">
    <property type="entry name" value="DSBA FAMILY PROTEIN"/>
    <property type="match status" value="1"/>
</dbReference>
<name>A0AA41L2K9_9BURK</name>
<dbReference type="Proteomes" id="UP001155901">
    <property type="component" value="Unassembled WGS sequence"/>
</dbReference>
<dbReference type="AlphaFoldDB" id="A0AA41L2K9"/>
<reference evidence="1" key="1">
    <citation type="submission" date="2021-07" db="EMBL/GenBank/DDBJ databases">
        <title>Characterization of violacein-producing bacteria and related species.</title>
        <authorList>
            <person name="Wilson H.S."/>
            <person name="De Leon M.E."/>
        </authorList>
    </citation>
    <scope>NUCLEOTIDE SEQUENCE</scope>
    <source>
        <strain evidence="1">HSC-15S17</strain>
    </source>
</reference>
<keyword evidence="4" id="KW-1185">Reference proteome</keyword>
<dbReference type="PANTHER" id="PTHR13887">
    <property type="entry name" value="GLUTATHIONE S-TRANSFERASE KAPPA"/>
    <property type="match status" value="1"/>
</dbReference>
<dbReference type="Proteomes" id="UP001162889">
    <property type="component" value="Unassembled WGS sequence"/>
</dbReference>
<dbReference type="RefSeq" id="WP_217941217.1">
    <property type="nucleotide sequence ID" value="NZ_JAHTGR010000003.1"/>
</dbReference>
<dbReference type="CDD" id="cd03025">
    <property type="entry name" value="DsbA_FrnE_like"/>
    <property type="match status" value="1"/>
</dbReference>
<accession>A0AA41L2K9</accession>
<evidence type="ECO:0000313" key="1">
    <source>
        <dbReference type="EMBL" id="MBV6320484.1"/>
    </source>
</evidence>
<evidence type="ECO:0000313" key="3">
    <source>
        <dbReference type="Proteomes" id="UP001155901"/>
    </source>
</evidence>
<proteinExistence type="predicted"/>
<comment type="caution">
    <text evidence="1">The sequence shown here is derived from an EMBL/GenBank/DDBJ whole genome shotgun (WGS) entry which is preliminary data.</text>
</comment>
<evidence type="ECO:0000313" key="4">
    <source>
        <dbReference type="Proteomes" id="UP001162889"/>
    </source>
</evidence>